<dbReference type="InterPro" id="IPR020864">
    <property type="entry name" value="MACPF"/>
</dbReference>
<dbReference type="SMART" id="SM00457">
    <property type="entry name" value="MACPF"/>
    <property type="match status" value="1"/>
</dbReference>
<organism evidence="3 4">
    <name type="scientific">Vanilla planifolia</name>
    <name type="common">Vanilla</name>
    <dbReference type="NCBI Taxonomy" id="51239"/>
    <lineage>
        <taxon>Eukaryota</taxon>
        <taxon>Viridiplantae</taxon>
        <taxon>Streptophyta</taxon>
        <taxon>Embryophyta</taxon>
        <taxon>Tracheophyta</taxon>
        <taxon>Spermatophyta</taxon>
        <taxon>Magnoliopsida</taxon>
        <taxon>Liliopsida</taxon>
        <taxon>Asparagales</taxon>
        <taxon>Orchidaceae</taxon>
        <taxon>Vanilloideae</taxon>
        <taxon>Vanilleae</taxon>
        <taxon>Vanilla</taxon>
    </lineage>
</organism>
<protein>
    <recommendedName>
        <fullName evidence="2">MACPF domain-containing protein</fullName>
    </recommendedName>
</protein>
<proteinExistence type="predicted"/>
<reference evidence="3 4" key="1">
    <citation type="journal article" date="2020" name="Nat. Food">
        <title>A phased Vanilla planifolia genome enables genetic improvement of flavour and production.</title>
        <authorList>
            <person name="Hasing T."/>
            <person name="Tang H."/>
            <person name="Brym M."/>
            <person name="Khazi F."/>
            <person name="Huang T."/>
            <person name="Chambers A.H."/>
        </authorList>
    </citation>
    <scope>NUCLEOTIDE SEQUENCE [LARGE SCALE GENOMIC DNA]</scope>
    <source>
        <tissue evidence="3">Leaf</tissue>
    </source>
</reference>
<dbReference type="PANTHER" id="PTHR33199">
    <property type="entry name" value="MACPF DOMAIN-CONTAINING PROTEIN CAD1"/>
    <property type="match status" value="1"/>
</dbReference>
<evidence type="ECO:0000259" key="2">
    <source>
        <dbReference type="PROSITE" id="PS51412"/>
    </source>
</evidence>
<dbReference type="OrthoDB" id="6150863at2759"/>
<dbReference type="InterPro" id="IPR044663">
    <property type="entry name" value="CAD1/NSL1-like"/>
</dbReference>
<dbReference type="PROSITE" id="PS51412">
    <property type="entry name" value="MACPF_2"/>
    <property type="match status" value="1"/>
</dbReference>
<accession>A0A835RFS5</accession>
<dbReference type="GO" id="GO:2000031">
    <property type="term" value="P:regulation of salicylic acid mediated signaling pathway"/>
    <property type="evidence" value="ECO:0007669"/>
    <property type="project" value="InterPro"/>
</dbReference>
<feature type="region of interest" description="Disordered" evidence="1">
    <location>
        <begin position="512"/>
        <end position="533"/>
    </location>
</feature>
<dbReference type="Proteomes" id="UP000639772">
    <property type="component" value="Chromosome 3"/>
</dbReference>
<dbReference type="PANTHER" id="PTHR33199:SF15">
    <property type="entry name" value="MACPF DOMAIN-CONTAINING PROTEIN CAD1-LIKE"/>
    <property type="match status" value="1"/>
</dbReference>
<dbReference type="Pfam" id="PF01823">
    <property type="entry name" value="MACPF"/>
    <property type="match status" value="1"/>
</dbReference>
<evidence type="ECO:0000256" key="1">
    <source>
        <dbReference type="SAM" id="MobiDB-lite"/>
    </source>
</evidence>
<dbReference type="EMBL" id="JADCNM010000003">
    <property type="protein sequence ID" value="KAG0489658.1"/>
    <property type="molecule type" value="Genomic_DNA"/>
</dbReference>
<name>A0A835RFS5_VANPL</name>
<dbReference type="GO" id="GO:0009626">
    <property type="term" value="P:plant-type hypersensitive response"/>
    <property type="evidence" value="ECO:0007669"/>
    <property type="project" value="TreeGrafter"/>
</dbReference>
<dbReference type="AlphaFoldDB" id="A0A835RFS5"/>
<gene>
    <name evidence="3" type="ORF">HPP92_006521</name>
</gene>
<comment type="caution">
    <text evidence="3">The sequence shown here is derived from an EMBL/GenBank/DDBJ whole genome shotgun (WGS) entry which is preliminary data.</text>
</comment>
<evidence type="ECO:0000313" key="4">
    <source>
        <dbReference type="Proteomes" id="UP000639772"/>
    </source>
</evidence>
<sequence>MEDNAAVHTIRSSIQALGKGFDVNCDTRLLFCKGISGFRVVEVDEDHTKDQLAFDGVMVPDVSRDVKFSQEIGGRQSVVVCSFLEMAEIFNKRAHLSGNTPFGGFNSAFSFSGSKKIDLAATKSLAMDGVFFPLCKVQLAKQPSSLREDVRKAIPKSWEPALLASFIENYGTHVVTSATIGGKDVIYVKQHKSSSLSSLDVKNYIQDVGDQRFSETEAHPSSGSMKPKDKGVDPFSFNSPGVYPQPPTAPYLSAKEDITVIFRRRGGDDLIQSHLQWAKTIALAPDVIEMTFMPIASLLDGVPWKDHLIRAINLYLEHKPPLEELRYFLEFQVTRIWAPVRENLPGQQRKEPVCPYLQFSVMGQRLYISQEQISVGRRPVTGLRFCLEGAKQNRLSIHLQHLASLPKILQPYWDAHIPIGAPKWHGPEEQDSRWFEPIKWKNFSHVSTAPIENNDTLCADFSGAFVVTGAQLGVWDFGSKNVLFLKLLYSKVPGCTIRRSYWDQNPGGLGERVKNGAMDSTGSSSSSSRELGKLSKVVDTGEVVKGPDDAPGHWLVTGCKLGVEKGKIVVRVKYSLLNY</sequence>
<feature type="domain" description="MACPF" evidence="2">
    <location>
        <begin position="1"/>
        <end position="329"/>
    </location>
</feature>
<dbReference type="GO" id="GO:0005886">
    <property type="term" value="C:plasma membrane"/>
    <property type="evidence" value="ECO:0007669"/>
    <property type="project" value="TreeGrafter"/>
</dbReference>
<evidence type="ECO:0000313" key="3">
    <source>
        <dbReference type="EMBL" id="KAG0489658.1"/>
    </source>
</evidence>